<proteinExistence type="inferred from homology"/>
<evidence type="ECO:0000256" key="2">
    <source>
        <dbReference type="ARBA" id="ARBA00005988"/>
    </source>
</evidence>
<dbReference type="InterPro" id="IPR000834">
    <property type="entry name" value="Peptidase_M14"/>
</dbReference>
<evidence type="ECO:0000256" key="4">
    <source>
        <dbReference type="ARBA" id="ARBA00022801"/>
    </source>
</evidence>
<dbReference type="InterPro" id="IPR055438">
    <property type="entry name" value="AstE_AspA_cat"/>
</dbReference>
<comment type="caution">
    <text evidence="8">The sequence shown here is derived from an EMBL/GenBank/DDBJ whole genome shotgun (WGS) entry which is preliminary data.</text>
</comment>
<sequence>MVKVPLSYPIGTKGSPWGQPERSEWRSTRKIHRSYHQDVVMPLKSFCDSSSDFQLVQYGSIANNINQSNSKKLPLYAAIPKDIHNNLPSVLITGGTHGYETSGVIGALSFLSTKARRYISKYNIIVIPCICPWGYEHIERWVSSALDPNRSFRRDDIDIEEWRTEEASQLMHFLDELTTKDGGAMEWVCHLDLHETTQSDCTEFRPAKTARDGLVEYDDHVPDGFYLVGDSSASHRDDQLNWYNYVLQRVEKVTHIAELESGNTLSGYPATSRGLVLVPAKELGLCGGGCVDARYVLTTEVYPDSERSSEEDCVNAQVEAVCAAVDYLVERNDT</sequence>
<keyword evidence="5" id="KW-0862">Zinc</keyword>
<evidence type="ECO:0000259" key="7">
    <source>
        <dbReference type="PROSITE" id="PS52035"/>
    </source>
</evidence>
<dbReference type="AlphaFoldDB" id="A0ABD3QYS5"/>
<keyword evidence="9" id="KW-1185">Reference proteome</keyword>
<comment type="cofactor">
    <cofactor evidence="1">
        <name>Zn(2+)</name>
        <dbReference type="ChEBI" id="CHEBI:29105"/>
    </cofactor>
</comment>
<comment type="similarity">
    <text evidence="2 6">Belongs to the peptidase M14 family.</text>
</comment>
<keyword evidence="3" id="KW-0479">Metal-binding</keyword>
<protein>
    <recommendedName>
        <fullName evidence="7">Peptidase M14 domain-containing protein</fullName>
    </recommendedName>
</protein>
<evidence type="ECO:0000256" key="6">
    <source>
        <dbReference type="PROSITE-ProRule" id="PRU01379"/>
    </source>
</evidence>
<reference evidence="8 9" key="1">
    <citation type="submission" date="2024-10" db="EMBL/GenBank/DDBJ databases">
        <title>Updated reference genomes for cyclostephanoid diatoms.</title>
        <authorList>
            <person name="Roberts W.R."/>
            <person name="Alverson A.J."/>
        </authorList>
    </citation>
    <scope>NUCLEOTIDE SEQUENCE [LARGE SCALE GENOMIC DNA]</scope>
    <source>
        <strain evidence="8 9">AJA010-31</strain>
    </source>
</reference>
<dbReference type="GO" id="GO:0016787">
    <property type="term" value="F:hydrolase activity"/>
    <property type="evidence" value="ECO:0007669"/>
    <property type="project" value="UniProtKB-KW"/>
</dbReference>
<evidence type="ECO:0000256" key="3">
    <source>
        <dbReference type="ARBA" id="ARBA00022723"/>
    </source>
</evidence>
<dbReference type="Pfam" id="PF24827">
    <property type="entry name" value="AstE_AspA_cat"/>
    <property type="match status" value="1"/>
</dbReference>
<dbReference type="Gene3D" id="3.40.630.10">
    <property type="entry name" value="Zn peptidases"/>
    <property type="match status" value="1"/>
</dbReference>
<evidence type="ECO:0000256" key="5">
    <source>
        <dbReference type="ARBA" id="ARBA00022833"/>
    </source>
</evidence>
<dbReference type="EMBL" id="JALLPJ020000044">
    <property type="protein sequence ID" value="KAL3804296.1"/>
    <property type="molecule type" value="Genomic_DNA"/>
</dbReference>
<name>A0ABD3QYS5_9STRA</name>
<dbReference type="SUPFAM" id="SSF53187">
    <property type="entry name" value="Zn-dependent exopeptidases"/>
    <property type="match status" value="1"/>
</dbReference>
<evidence type="ECO:0000313" key="8">
    <source>
        <dbReference type="EMBL" id="KAL3804296.1"/>
    </source>
</evidence>
<accession>A0ABD3QYS5</accession>
<keyword evidence="4" id="KW-0378">Hydrolase</keyword>
<dbReference type="PROSITE" id="PS52035">
    <property type="entry name" value="PEPTIDASE_M14"/>
    <property type="match status" value="1"/>
</dbReference>
<feature type="domain" description="Peptidase M14" evidence="7">
    <location>
        <begin position="31"/>
        <end position="334"/>
    </location>
</feature>
<evidence type="ECO:0000256" key="1">
    <source>
        <dbReference type="ARBA" id="ARBA00001947"/>
    </source>
</evidence>
<evidence type="ECO:0000313" key="9">
    <source>
        <dbReference type="Proteomes" id="UP001530400"/>
    </source>
</evidence>
<comment type="caution">
    <text evidence="6">Lacks conserved residue(s) required for the propagation of feature annotation.</text>
</comment>
<dbReference type="GO" id="GO:0046872">
    <property type="term" value="F:metal ion binding"/>
    <property type="evidence" value="ECO:0007669"/>
    <property type="project" value="UniProtKB-KW"/>
</dbReference>
<gene>
    <name evidence="8" type="ORF">ACHAWO_012054</name>
</gene>
<dbReference type="Proteomes" id="UP001530400">
    <property type="component" value="Unassembled WGS sequence"/>
</dbReference>
<organism evidence="8 9">
    <name type="scientific">Cyclotella atomus</name>
    <dbReference type="NCBI Taxonomy" id="382360"/>
    <lineage>
        <taxon>Eukaryota</taxon>
        <taxon>Sar</taxon>
        <taxon>Stramenopiles</taxon>
        <taxon>Ochrophyta</taxon>
        <taxon>Bacillariophyta</taxon>
        <taxon>Coscinodiscophyceae</taxon>
        <taxon>Thalassiosirophycidae</taxon>
        <taxon>Stephanodiscales</taxon>
        <taxon>Stephanodiscaceae</taxon>
        <taxon>Cyclotella</taxon>
    </lineage>
</organism>